<keyword evidence="6 8" id="KW-0472">Membrane</keyword>
<dbReference type="PROSITE" id="PS52016">
    <property type="entry name" value="TONB_DEPENDENT_REC_3"/>
    <property type="match status" value="1"/>
</dbReference>
<keyword evidence="3 8" id="KW-1134">Transmembrane beta strand</keyword>
<evidence type="ECO:0000256" key="3">
    <source>
        <dbReference type="ARBA" id="ARBA00022452"/>
    </source>
</evidence>
<dbReference type="OrthoDB" id="9775095at2"/>
<evidence type="ECO:0000256" key="6">
    <source>
        <dbReference type="ARBA" id="ARBA00023136"/>
    </source>
</evidence>
<dbReference type="PANTHER" id="PTHR30069">
    <property type="entry name" value="TONB-DEPENDENT OUTER MEMBRANE RECEPTOR"/>
    <property type="match status" value="1"/>
</dbReference>
<evidence type="ECO:0000256" key="4">
    <source>
        <dbReference type="ARBA" id="ARBA00022692"/>
    </source>
</evidence>
<dbReference type="Proteomes" id="UP000192472">
    <property type="component" value="Unassembled WGS sequence"/>
</dbReference>
<keyword evidence="4 8" id="KW-0812">Transmembrane</keyword>
<dbReference type="InterPro" id="IPR039426">
    <property type="entry name" value="TonB-dep_rcpt-like"/>
</dbReference>
<feature type="domain" description="TonB-dependent receptor plug" evidence="10">
    <location>
        <begin position="75"/>
        <end position="177"/>
    </location>
</feature>
<proteinExistence type="inferred from homology"/>
<dbReference type="Gene3D" id="2.170.130.10">
    <property type="entry name" value="TonB-dependent receptor, plug domain"/>
    <property type="match status" value="1"/>
</dbReference>
<accession>A0A1W2G782</accession>
<evidence type="ECO:0000259" key="10">
    <source>
        <dbReference type="Pfam" id="PF07715"/>
    </source>
</evidence>
<keyword evidence="9" id="KW-1133">Transmembrane helix</keyword>
<name>A0A1W2G782_REIFA</name>
<protein>
    <submittedName>
        <fullName evidence="11">Outer membrane receptor for ferrienterochelin and colicins</fullName>
    </submittedName>
</protein>
<comment type="similarity">
    <text evidence="8">Belongs to the TonB-dependent receptor family.</text>
</comment>
<evidence type="ECO:0000256" key="1">
    <source>
        <dbReference type="ARBA" id="ARBA00004571"/>
    </source>
</evidence>
<evidence type="ECO:0000256" key="8">
    <source>
        <dbReference type="PROSITE-ProRule" id="PRU01360"/>
    </source>
</evidence>
<keyword evidence="12" id="KW-1185">Reference proteome</keyword>
<evidence type="ECO:0000256" key="9">
    <source>
        <dbReference type="SAM" id="Phobius"/>
    </source>
</evidence>
<keyword evidence="2 8" id="KW-0813">Transport</keyword>
<sequence length="681" mass="76326">MNFKLSEDRMNEHTPNKNIMKQLTNIFFYSVLGLSTLVSSNLFGQVADEDIFEMSLEELMNMEVTVASTQALTSRESPGIISLITSSDIQKSGARDLIDVLRTIPGFEFGVDVQGVVGIGLRGNWGHEGKILILVDGQEMNERSYATSQIGNHFPLEQIDRIEIIRGPGSATYGGYAELGVINIHTKKGKDLNGGSLALKYGQMQNTFGRREADVMFGQAKEDLSYDIKFHIGDGNRSDRIYTDLYGDAYDMKDNSGLRTTMINAGIKKNNLSTRFIFEDYNLEQRDLYDAILPVTTDIKFQGIYGEVKYDAKISEKLTVTPKIQYKSQKPWVQNDQTARDLDIYYDKTINQILGEVVLNSQISEKTNLIGGMQYYNDKAESQTGYEFASNNSTSLSFYNFSAFAQGLFKTNFALITVGARYNKHEQFGSAFVPRIGITKVIDKFHGKLLLSQAFRAPSIENIDANLDIKAETTTVFELEAGYQMTQNMLLTANFYNILINDPIVYFYDVATDEEGYTNYDKTGTRGIEVDYQYRGDWGSVGFNYSFYTAAGNNKVASYSVDGNDDELLGFGQNKANLLASIKVTDQFSINPTITYLGERHGYATADASDDPVLQNFDAETFLNLYMLYKDLFIPGLQIGAGVYNLTNNDYAFIQPYNSSHAPLPAASREFIIKAKYSFTK</sequence>
<evidence type="ECO:0000313" key="12">
    <source>
        <dbReference type="Proteomes" id="UP000192472"/>
    </source>
</evidence>
<dbReference type="Gene3D" id="2.40.170.20">
    <property type="entry name" value="TonB-dependent receptor, beta-barrel domain"/>
    <property type="match status" value="1"/>
</dbReference>
<evidence type="ECO:0000256" key="7">
    <source>
        <dbReference type="ARBA" id="ARBA00023237"/>
    </source>
</evidence>
<dbReference type="STRING" id="692418.SAMN04488029_0709"/>
<keyword evidence="7 8" id="KW-0998">Cell outer membrane</keyword>
<dbReference type="GO" id="GO:0009279">
    <property type="term" value="C:cell outer membrane"/>
    <property type="evidence" value="ECO:0007669"/>
    <property type="project" value="UniProtKB-SubCell"/>
</dbReference>
<dbReference type="InterPro" id="IPR012910">
    <property type="entry name" value="Plug_dom"/>
</dbReference>
<dbReference type="SUPFAM" id="SSF56935">
    <property type="entry name" value="Porins"/>
    <property type="match status" value="1"/>
</dbReference>
<comment type="subcellular location">
    <subcellularLocation>
        <location evidence="1 8">Cell outer membrane</location>
        <topology evidence="1 8">Multi-pass membrane protein</topology>
    </subcellularLocation>
</comment>
<dbReference type="PANTHER" id="PTHR30069:SF29">
    <property type="entry name" value="HEMOGLOBIN AND HEMOGLOBIN-HAPTOGLOBIN-BINDING PROTEIN 1-RELATED"/>
    <property type="match status" value="1"/>
</dbReference>
<dbReference type="AlphaFoldDB" id="A0A1W2G782"/>
<dbReference type="GO" id="GO:0015344">
    <property type="term" value="F:siderophore uptake transmembrane transporter activity"/>
    <property type="evidence" value="ECO:0007669"/>
    <property type="project" value="TreeGrafter"/>
</dbReference>
<dbReference type="InterPro" id="IPR036942">
    <property type="entry name" value="Beta-barrel_TonB_sf"/>
</dbReference>
<evidence type="ECO:0000256" key="2">
    <source>
        <dbReference type="ARBA" id="ARBA00022448"/>
    </source>
</evidence>
<keyword evidence="11" id="KW-0675">Receptor</keyword>
<keyword evidence="5" id="KW-0732">Signal</keyword>
<organism evidence="11 12">
    <name type="scientific">Reichenbachiella faecimaris</name>
    <dbReference type="NCBI Taxonomy" id="692418"/>
    <lineage>
        <taxon>Bacteria</taxon>
        <taxon>Pseudomonadati</taxon>
        <taxon>Bacteroidota</taxon>
        <taxon>Cytophagia</taxon>
        <taxon>Cytophagales</taxon>
        <taxon>Reichenbachiellaceae</taxon>
        <taxon>Reichenbachiella</taxon>
    </lineage>
</organism>
<gene>
    <name evidence="11" type="ORF">SAMN04488029_0709</name>
</gene>
<dbReference type="EMBL" id="FWYF01000001">
    <property type="protein sequence ID" value="SMD32364.1"/>
    <property type="molecule type" value="Genomic_DNA"/>
</dbReference>
<dbReference type="Pfam" id="PF07715">
    <property type="entry name" value="Plug"/>
    <property type="match status" value="1"/>
</dbReference>
<feature type="transmembrane region" description="Helical" evidence="9">
    <location>
        <begin position="26"/>
        <end position="44"/>
    </location>
</feature>
<dbReference type="GO" id="GO:0044718">
    <property type="term" value="P:siderophore transmembrane transport"/>
    <property type="evidence" value="ECO:0007669"/>
    <property type="project" value="TreeGrafter"/>
</dbReference>
<dbReference type="InterPro" id="IPR037066">
    <property type="entry name" value="Plug_dom_sf"/>
</dbReference>
<evidence type="ECO:0000313" key="11">
    <source>
        <dbReference type="EMBL" id="SMD32364.1"/>
    </source>
</evidence>
<evidence type="ECO:0000256" key="5">
    <source>
        <dbReference type="ARBA" id="ARBA00022729"/>
    </source>
</evidence>
<reference evidence="11 12" key="1">
    <citation type="submission" date="2017-04" db="EMBL/GenBank/DDBJ databases">
        <authorList>
            <person name="Afonso C.L."/>
            <person name="Miller P.J."/>
            <person name="Scott M.A."/>
            <person name="Spackman E."/>
            <person name="Goraichik I."/>
            <person name="Dimitrov K.M."/>
            <person name="Suarez D.L."/>
            <person name="Swayne D.E."/>
        </authorList>
    </citation>
    <scope>NUCLEOTIDE SEQUENCE [LARGE SCALE GENOMIC DNA]</scope>
    <source>
        <strain evidence="11 12">DSM 26133</strain>
    </source>
</reference>